<dbReference type="PANTHER" id="PTHR42783:SF3">
    <property type="entry name" value="GLUTAMATE SYNTHASE [NADPH] SMALL CHAIN-RELATED"/>
    <property type="match status" value="1"/>
</dbReference>
<dbReference type="eggNOG" id="COG1144">
    <property type="taxonomic scope" value="Bacteria"/>
</dbReference>
<protein>
    <submittedName>
        <fullName evidence="5">4Fe-4S ferredoxin, iron-sulfur binding domain protein</fullName>
    </submittedName>
</protein>
<dbReference type="PROSITE" id="PS51379">
    <property type="entry name" value="4FE4S_FER_2"/>
    <property type="match status" value="1"/>
</dbReference>
<evidence type="ECO:0000256" key="1">
    <source>
        <dbReference type="ARBA" id="ARBA00022723"/>
    </source>
</evidence>
<dbReference type="GO" id="GO:0046872">
    <property type="term" value="F:metal ion binding"/>
    <property type="evidence" value="ECO:0007669"/>
    <property type="project" value="UniProtKB-KW"/>
</dbReference>
<dbReference type="PRINTS" id="PR00368">
    <property type="entry name" value="FADPNR"/>
</dbReference>
<keyword evidence="6" id="KW-1185">Reference proteome</keyword>
<keyword evidence="3" id="KW-0411">Iron-sulfur</keyword>
<dbReference type="SUPFAM" id="SSF46548">
    <property type="entry name" value="alpha-helical ferredoxin"/>
    <property type="match status" value="2"/>
</dbReference>
<sequence>MDLPFAVSLAPASSRSNHTGTWRTDRPVYIDAWPPCNAACPAGESVQGWLYHAAAGDWEIAWRQLVAVNPFPAVMGRVCYHPCEARCNRREFDEAVAINAVEQFLGDEALRRGWRLPSPGAPTGHRVLIVGAGPAGLAAAYHLRLLGHEVELHDAEAEPGGMMRYAIPTFRLSRRVLDAEIERVLELGIHYHPRSRISDLSAVSGYDAIFVAVGAQRPHRVQLPADPAARILDALDLLRRTAQGERPGLGRRVAVYGGGNTAMDAARTAKRLGADEVVVVYRRTRERMPAHDTEVAEAVEEGVAFEWLSTVTHVEPGSLRLERMELDAAGKPRPTGRFVARPADTLILALGQEVDAGLLRALPGVRCADGGVAVDASLMTGAAGVFAGGDMIPGERTVTAAIGHGRRAALSIDAWLRGRQPPSEPLRESAAFASLNTWYYDESPAAQRNRLPRARRLGGFGEVVRGLDPAHALAEARRCFSCGNCFQCDNCYAVCPDAAVLKVESGHGYAIDLDYCKGCGLCVAECPVGAIRTVPEPGTEVDA</sequence>
<dbReference type="Gene3D" id="3.30.70.20">
    <property type="match status" value="1"/>
</dbReference>
<dbReference type="InterPro" id="IPR036188">
    <property type="entry name" value="FAD/NAD-bd_sf"/>
</dbReference>
<dbReference type="NCBIfam" id="NF009410">
    <property type="entry name" value="PRK12771.1"/>
    <property type="match status" value="1"/>
</dbReference>
<dbReference type="Pfam" id="PF00037">
    <property type="entry name" value="Fer4"/>
    <property type="match status" value="1"/>
</dbReference>
<evidence type="ECO:0000256" key="2">
    <source>
        <dbReference type="ARBA" id="ARBA00023004"/>
    </source>
</evidence>
<dbReference type="RefSeq" id="WP_011719539.1">
    <property type="nucleotide sequence ID" value="NC_008578.1"/>
</dbReference>
<name>A0LSR6_ACIC1</name>
<reference evidence="5 6" key="1">
    <citation type="journal article" date="2009" name="Genome Res.">
        <title>Complete genome of the cellulolytic thermophile Acidothermus cellulolyticus 11B provides insights into its ecophysiological and evolutionary adaptations.</title>
        <authorList>
            <person name="Barabote R.D."/>
            <person name="Xie G."/>
            <person name="Leu D.H."/>
            <person name="Normand P."/>
            <person name="Necsulea A."/>
            <person name="Daubin V."/>
            <person name="Medigue C."/>
            <person name="Adney W.S."/>
            <person name="Xu X.C."/>
            <person name="Lapidus A."/>
            <person name="Parales R.E."/>
            <person name="Detter C."/>
            <person name="Pujic P."/>
            <person name="Bruce D."/>
            <person name="Lavire C."/>
            <person name="Challacombe J.F."/>
            <person name="Brettin T.S."/>
            <person name="Berry A.M."/>
        </authorList>
    </citation>
    <scope>NUCLEOTIDE SEQUENCE [LARGE SCALE GENOMIC DNA]</scope>
    <source>
        <strain evidence="6">ATCC 43068 / DSM 8971 / 11B</strain>
    </source>
</reference>
<accession>A0LSR6</accession>
<dbReference type="Pfam" id="PF07992">
    <property type="entry name" value="Pyr_redox_2"/>
    <property type="match status" value="1"/>
</dbReference>
<dbReference type="PRINTS" id="PR00469">
    <property type="entry name" value="PNDRDTASEII"/>
</dbReference>
<dbReference type="GO" id="GO:0016491">
    <property type="term" value="F:oxidoreductase activity"/>
    <property type="evidence" value="ECO:0007669"/>
    <property type="project" value="InterPro"/>
</dbReference>
<evidence type="ECO:0000313" key="5">
    <source>
        <dbReference type="EMBL" id="ABK52476.1"/>
    </source>
</evidence>
<dbReference type="Proteomes" id="UP000008221">
    <property type="component" value="Chromosome"/>
</dbReference>
<dbReference type="InterPro" id="IPR017900">
    <property type="entry name" value="4Fe4S_Fe_S_CS"/>
</dbReference>
<dbReference type="eggNOG" id="COG0493">
    <property type="taxonomic scope" value="Bacteria"/>
</dbReference>
<dbReference type="InterPro" id="IPR017896">
    <property type="entry name" value="4Fe4S_Fe-S-bd"/>
</dbReference>
<dbReference type="InterPro" id="IPR023753">
    <property type="entry name" value="FAD/NAD-binding_dom"/>
</dbReference>
<feature type="domain" description="4Fe-4S ferredoxin-type" evidence="4">
    <location>
        <begin position="507"/>
        <end position="536"/>
    </location>
</feature>
<evidence type="ECO:0000259" key="4">
    <source>
        <dbReference type="PROSITE" id="PS51379"/>
    </source>
</evidence>
<proteinExistence type="predicted"/>
<dbReference type="PANTHER" id="PTHR42783">
    <property type="entry name" value="GLUTAMATE SYNTHASE [NADPH] SMALL CHAIN"/>
    <property type="match status" value="1"/>
</dbReference>
<dbReference type="InterPro" id="IPR028261">
    <property type="entry name" value="DPD_II"/>
</dbReference>
<organism evidence="5 6">
    <name type="scientific">Acidothermus cellulolyticus (strain ATCC 43068 / DSM 8971 / 11B)</name>
    <dbReference type="NCBI Taxonomy" id="351607"/>
    <lineage>
        <taxon>Bacteria</taxon>
        <taxon>Bacillati</taxon>
        <taxon>Actinomycetota</taxon>
        <taxon>Actinomycetes</taxon>
        <taxon>Acidothermales</taxon>
        <taxon>Acidothermaceae</taxon>
        <taxon>Acidothermus</taxon>
    </lineage>
</organism>
<dbReference type="GO" id="GO:0051536">
    <property type="term" value="F:iron-sulfur cluster binding"/>
    <property type="evidence" value="ECO:0007669"/>
    <property type="project" value="UniProtKB-KW"/>
</dbReference>
<dbReference type="SUPFAM" id="SSF51971">
    <property type="entry name" value="Nucleotide-binding domain"/>
    <property type="match status" value="1"/>
</dbReference>
<evidence type="ECO:0000313" key="6">
    <source>
        <dbReference type="Proteomes" id="UP000008221"/>
    </source>
</evidence>
<dbReference type="AlphaFoldDB" id="A0LSR6"/>
<dbReference type="InterPro" id="IPR009051">
    <property type="entry name" value="Helical_ferredxn"/>
</dbReference>
<keyword evidence="1" id="KW-0479">Metal-binding</keyword>
<dbReference type="EMBL" id="CP000481">
    <property type="protein sequence ID" value="ABK52476.1"/>
    <property type="molecule type" value="Genomic_DNA"/>
</dbReference>
<dbReference type="Gene3D" id="3.50.50.60">
    <property type="entry name" value="FAD/NAD(P)-binding domain"/>
    <property type="match status" value="2"/>
</dbReference>
<dbReference type="InParanoid" id="A0LSR6"/>
<gene>
    <name evidence="5" type="ordered locus">Acel_0703</name>
</gene>
<dbReference type="Pfam" id="PF14691">
    <property type="entry name" value="Fer4_20"/>
    <property type="match status" value="1"/>
</dbReference>
<evidence type="ECO:0000256" key="3">
    <source>
        <dbReference type="ARBA" id="ARBA00023014"/>
    </source>
</evidence>
<dbReference type="Gene3D" id="1.10.1060.10">
    <property type="entry name" value="Alpha-helical ferredoxin"/>
    <property type="match status" value="1"/>
</dbReference>
<dbReference type="KEGG" id="ace:Acel_0703"/>
<dbReference type="STRING" id="351607.Acel_0703"/>
<dbReference type="PROSITE" id="PS00198">
    <property type="entry name" value="4FE4S_FER_1"/>
    <property type="match status" value="1"/>
</dbReference>
<keyword evidence="2" id="KW-0408">Iron</keyword>
<dbReference type="HOGENOM" id="CLU_000422_3_4_11"/>